<keyword evidence="8" id="KW-0966">Cell projection</keyword>
<evidence type="ECO:0000256" key="5">
    <source>
        <dbReference type="RuleBase" id="RU362066"/>
    </source>
</evidence>
<evidence type="ECO:0000256" key="4">
    <source>
        <dbReference type="ARBA" id="ARBA00023143"/>
    </source>
</evidence>
<dbReference type="AlphaFoldDB" id="Q1GZT6"/>
<dbReference type="GO" id="GO:0005576">
    <property type="term" value="C:extracellular region"/>
    <property type="evidence" value="ECO:0007669"/>
    <property type="project" value="UniProtKB-SubCell"/>
</dbReference>
<evidence type="ECO:0000256" key="2">
    <source>
        <dbReference type="ARBA" id="ARBA00011255"/>
    </source>
</evidence>
<protein>
    <recommendedName>
        <fullName evidence="5">Flagellar hook-associated protein 2</fullName>
        <shortName evidence="5">HAP2</shortName>
    </recommendedName>
    <alternativeName>
        <fullName evidence="5">Flagellar cap protein</fullName>
    </alternativeName>
</protein>
<evidence type="ECO:0000313" key="9">
    <source>
        <dbReference type="Proteomes" id="UP000002440"/>
    </source>
</evidence>
<dbReference type="HOGENOM" id="CLU_015182_6_0_4"/>
<keyword evidence="5" id="KW-0964">Secreted</keyword>
<dbReference type="STRING" id="265072.Mfla_1984"/>
<evidence type="ECO:0000259" key="7">
    <source>
        <dbReference type="Pfam" id="PF07195"/>
    </source>
</evidence>
<feature type="domain" description="Flagellar hook-associated protein 2 C-terminal" evidence="7">
    <location>
        <begin position="242"/>
        <end position="412"/>
    </location>
</feature>
<comment type="similarity">
    <text evidence="1 5">Belongs to the FliD family.</text>
</comment>
<dbReference type="InterPro" id="IPR040026">
    <property type="entry name" value="FliD"/>
</dbReference>
<dbReference type="KEGG" id="mfa:Mfla_1984"/>
<proteinExistence type="inferred from homology"/>
<keyword evidence="4 5" id="KW-0975">Bacterial flagellum</keyword>
<accession>Q1GZT6</accession>
<dbReference type="Pfam" id="PF02465">
    <property type="entry name" value="FliD_N"/>
    <property type="match status" value="1"/>
</dbReference>
<dbReference type="Pfam" id="PF07195">
    <property type="entry name" value="FliD_C"/>
    <property type="match status" value="2"/>
</dbReference>
<dbReference type="EMBL" id="CP000284">
    <property type="protein sequence ID" value="ABE50251.1"/>
    <property type="molecule type" value="Genomic_DNA"/>
</dbReference>
<dbReference type="InterPro" id="IPR003481">
    <property type="entry name" value="FliD_N"/>
</dbReference>
<keyword evidence="9" id="KW-1185">Reference proteome</keyword>
<feature type="domain" description="Flagellar hook-associated protein 2 C-terminal" evidence="7">
    <location>
        <begin position="583"/>
        <end position="651"/>
    </location>
</feature>
<dbReference type="PANTHER" id="PTHR30288:SF0">
    <property type="entry name" value="FLAGELLAR HOOK-ASSOCIATED PROTEIN 2"/>
    <property type="match status" value="1"/>
</dbReference>
<organism evidence="8 9">
    <name type="scientific">Methylobacillus flagellatus (strain ATCC 51484 / DSM 6875 / VKM B-1610 / KT)</name>
    <dbReference type="NCBI Taxonomy" id="265072"/>
    <lineage>
        <taxon>Bacteria</taxon>
        <taxon>Pseudomonadati</taxon>
        <taxon>Pseudomonadota</taxon>
        <taxon>Betaproteobacteria</taxon>
        <taxon>Nitrosomonadales</taxon>
        <taxon>Methylophilaceae</taxon>
        <taxon>Methylobacillus</taxon>
    </lineage>
</organism>
<comment type="subunit">
    <text evidence="2 5">Homopentamer.</text>
</comment>
<dbReference type="eggNOG" id="COG1345">
    <property type="taxonomic scope" value="Bacteria"/>
</dbReference>
<dbReference type="InterPro" id="IPR010809">
    <property type="entry name" value="FliD_C"/>
</dbReference>
<dbReference type="Proteomes" id="UP000002440">
    <property type="component" value="Chromosome"/>
</dbReference>
<keyword evidence="8" id="KW-0282">Flagellum</keyword>
<dbReference type="GO" id="GO:0007155">
    <property type="term" value="P:cell adhesion"/>
    <property type="evidence" value="ECO:0007669"/>
    <property type="project" value="InterPro"/>
</dbReference>
<evidence type="ECO:0000259" key="6">
    <source>
        <dbReference type="Pfam" id="PF02465"/>
    </source>
</evidence>
<dbReference type="PANTHER" id="PTHR30288">
    <property type="entry name" value="FLAGELLAR CAP/ASSEMBLY PROTEIN FLID"/>
    <property type="match status" value="1"/>
</dbReference>
<name>Q1GZT6_METFK</name>
<evidence type="ECO:0000313" key="8">
    <source>
        <dbReference type="EMBL" id="ABE50251.1"/>
    </source>
</evidence>
<feature type="domain" description="Flagellar hook-associated protein 2 N-terminal" evidence="6">
    <location>
        <begin position="12"/>
        <end position="107"/>
    </location>
</feature>
<gene>
    <name evidence="8" type="ordered locus">Mfla_1984</name>
</gene>
<sequence length="668" mass="68086">MASTSGISASTNFDIDSIVSSLMAVEQKPLTLLSQQKTSYQSKISAYATLQSSLSSFQTALANLSTSSKFNVQSATSGDSAVFTATSSGSATVSNYAIKVGQLAQSHKVATSNFSNTSAAVGTGTITIALGTYDEATNTFTANPDKAAKSVTISASNNSLAGIRDAINAGDMGVTATIVNDGQSGGGRLVLTSKESGEVNSIKVSIADADGDNTDSDGLSRLAYDPAAASGAGKNLVELQEARNAKLNIDGIDVESASNVVTGVLSGITLNLFKASPDTAVSLNVTKNVTAIKDSVTAFVNAFNAVNTTLRNLTKFDDSTTTAADRKNGALLGDATARSISSQIKMALTKSVGGTDNFSSLSQIGVAIQRDGSLALDSSKLEKAIETNLDDVAKLFAAVGSASDVETRFVTQGSKTQPGNYAINITQAATRGALTGSAAPDLNIVAGVNDTLAVKINGSSYNLTLAAGSYASVDELAQQLRTQLANAKSSAEVAVEGGMLKIISPEYGSGSTVEVTGGTAASSLFGSDPVSVEGLDVAGTINGAEATGKGQVLTSTAVGNPAEGLVVSVRGTATGDRGSISLSLGYAAQLNELVKGFVSDTGLLASRTDGLQDSIKRVTKQEEAIQVRLAAVEARYRAQFVALDVLMTQMQTTQSYLTQQLAAISANS</sequence>
<evidence type="ECO:0000256" key="3">
    <source>
        <dbReference type="ARBA" id="ARBA00023054"/>
    </source>
</evidence>
<keyword evidence="8" id="KW-0969">Cilium</keyword>
<dbReference type="RefSeq" id="WP_011480205.1">
    <property type="nucleotide sequence ID" value="NC_007947.1"/>
</dbReference>
<comment type="function">
    <text evidence="5">Required for morphogenesis and for the elongation of the flagellar filament by facilitating polymerization of the flagellin monomers at the tip of growing filament. Forms a capping structure, which prevents flagellin subunits (transported through the central channel of the flagellum) from leaking out without polymerization at the distal end.</text>
</comment>
<reference evidence="8 9" key="1">
    <citation type="submission" date="2006-03" db="EMBL/GenBank/DDBJ databases">
        <title>Complete sequence of Methylobacillus flagellatus KT.</title>
        <authorList>
            <consortium name="US DOE Joint Genome Institute"/>
            <person name="Copeland A."/>
            <person name="Lucas S."/>
            <person name="Lapidus A."/>
            <person name="Barry K."/>
            <person name="Detter J.C."/>
            <person name="Glavina del Rio T."/>
            <person name="Hammon N."/>
            <person name="Israni S."/>
            <person name="Dalin E."/>
            <person name="Tice H."/>
            <person name="Pitluck S."/>
            <person name="Brettin T."/>
            <person name="Bruce D."/>
            <person name="Han C."/>
            <person name="Tapia R."/>
            <person name="Saunders E."/>
            <person name="Gilna P."/>
            <person name="Schmutz J."/>
            <person name="Larimer F."/>
            <person name="Land M."/>
            <person name="Kyrpides N."/>
            <person name="Anderson I."/>
            <person name="Richardson P."/>
        </authorList>
    </citation>
    <scope>NUCLEOTIDE SEQUENCE [LARGE SCALE GENOMIC DNA]</scope>
    <source>
        <strain evidence="9">KT / ATCC 51484 / DSM 6875</strain>
    </source>
</reference>
<dbReference type="GO" id="GO:0009424">
    <property type="term" value="C:bacterial-type flagellum hook"/>
    <property type="evidence" value="ECO:0007669"/>
    <property type="project" value="UniProtKB-UniRule"/>
</dbReference>
<dbReference type="GO" id="GO:0071973">
    <property type="term" value="P:bacterial-type flagellum-dependent cell motility"/>
    <property type="evidence" value="ECO:0007669"/>
    <property type="project" value="TreeGrafter"/>
</dbReference>
<dbReference type="OrthoDB" id="9810816at2"/>
<evidence type="ECO:0000256" key="1">
    <source>
        <dbReference type="ARBA" id="ARBA00009764"/>
    </source>
</evidence>
<keyword evidence="3" id="KW-0175">Coiled coil</keyword>
<dbReference type="GO" id="GO:0009421">
    <property type="term" value="C:bacterial-type flagellum filament cap"/>
    <property type="evidence" value="ECO:0007669"/>
    <property type="project" value="InterPro"/>
</dbReference>
<comment type="subcellular location">
    <subcellularLocation>
        <location evidence="5">Secreted</location>
    </subcellularLocation>
    <subcellularLocation>
        <location evidence="5">Bacterial flagellum</location>
    </subcellularLocation>
</comment>